<dbReference type="PATRIC" id="fig|983917.3.peg.436"/>
<dbReference type="NCBIfam" id="TIGR01444">
    <property type="entry name" value="fkbM_fam"/>
    <property type="match status" value="1"/>
</dbReference>
<dbReference type="InterPro" id="IPR029063">
    <property type="entry name" value="SAM-dependent_MTases_sf"/>
</dbReference>
<organism evidence="2 3">
    <name type="scientific">Rubrivivax gelatinosus (strain NBRC 100245 / IL144)</name>
    <dbReference type="NCBI Taxonomy" id="983917"/>
    <lineage>
        <taxon>Bacteria</taxon>
        <taxon>Pseudomonadati</taxon>
        <taxon>Pseudomonadota</taxon>
        <taxon>Betaproteobacteria</taxon>
        <taxon>Burkholderiales</taxon>
        <taxon>Sphaerotilaceae</taxon>
        <taxon>Rubrivivax</taxon>
    </lineage>
</organism>
<dbReference type="InterPro" id="IPR052514">
    <property type="entry name" value="SAM-dependent_MTase"/>
</dbReference>
<dbReference type="GO" id="GO:0008168">
    <property type="term" value="F:methyltransferase activity"/>
    <property type="evidence" value="ECO:0007669"/>
    <property type="project" value="UniProtKB-KW"/>
</dbReference>
<name>I0HLA2_RUBGI</name>
<keyword evidence="2" id="KW-0808">Transferase</keyword>
<evidence type="ECO:0000259" key="1">
    <source>
        <dbReference type="Pfam" id="PF05050"/>
    </source>
</evidence>
<dbReference type="Gene3D" id="3.40.50.150">
    <property type="entry name" value="Vaccinia Virus protein VP39"/>
    <property type="match status" value="1"/>
</dbReference>
<evidence type="ECO:0000313" key="3">
    <source>
        <dbReference type="Proteomes" id="UP000007883"/>
    </source>
</evidence>
<dbReference type="PANTHER" id="PTHR34203">
    <property type="entry name" value="METHYLTRANSFERASE, FKBM FAMILY PROTEIN"/>
    <property type="match status" value="1"/>
</dbReference>
<dbReference type="Pfam" id="PF05050">
    <property type="entry name" value="Methyltransf_21"/>
    <property type="match status" value="1"/>
</dbReference>
<dbReference type="HOGENOM" id="CLU_074577_0_0_4"/>
<sequence>MRTAAHWQAALLGLCRFNRIHQHYPGRWRICRFLSRHSGQLSALSPLEAQVGQATFLQLDPKERFDGLKTLINGLNPREPLINLALQILRPGDNAIDIGANVGYFSAVAALTVGHGGRVFSFEAAPPTYQRLQTLARRNLHQNVVAYHAAVADKAGELLLHLGPQNHSGTTSIRPLGEKETHSVTVPAVAIDDLLDSLPLIRLIKIDVEGAEMLVARGMERLLQRDKPYLLIEVTDSFLRSLGSNKSDLVAFFTARGYRVLRVENPVIPYEERDESQCDVLMVPPDAAMVGFSEGLVQNVRW</sequence>
<dbReference type="GO" id="GO:0032259">
    <property type="term" value="P:methylation"/>
    <property type="evidence" value="ECO:0007669"/>
    <property type="project" value="UniProtKB-KW"/>
</dbReference>
<keyword evidence="3" id="KW-1185">Reference proteome</keyword>
<dbReference type="KEGG" id="rge:RGE_04440"/>
<dbReference type="Proteomes" id="UP000007883">
    <property type="component" value="Chromosome"/>
</dbReference>
<proteinExistence type="predicted"/>
<dbReference type="PANTHER" id="PTHR34203:SF15">
    <property type="entry name" value="SLL1173 PROTEIN"/>
    <property type="match status" value="1"/>
</dbReference>
<protein>
    <submittedName>
        <fullName evidence="2">Methyltransferase FkbM family</fullName>
    </submittedName>
</protein>
<dbReference type="InterPro" id="IPR006342">
    <property type="entry name" value="FkbM_mtfrase"/>
</dbReference>
<dbReference type="AlphaFoldDB" id="I0HLA2"/>
<dbReference type="RefSeq" id="WP_014426665.1">
    <property type="nucleotide sequence ID" value="NC_017075.1"/>
</dbReference>
<gene>
    <name evidence="2" type="ordered locus">RGE_04440</name>
</gene>
<dbReference type="SUPFAM" id="SSF53335">
    <property type="entry name" value="S-adenosyl-L-methionine-dependent methyltransferases"/>
    <property type="match status" value="1"/>
</dbReference>
<feature type="domain" description="Methyltransferase FkbM" evidence="1">
    <location>
        <begin position="97"/>
        <end position="260"/>
    </location>
</feature>
<dbReference type="eggNOG" id="COG2518">
    <property type="taxonomic scope" value="Bacteria"/>
</dbReference>
<keyword evidence="2" id="KW-0489">Methyltransferase</keyword>
<accession>I0HLA2</accession>
<reference evidence="2 3" key="1">
    <citation type="journal article" date="2012" name="J. Bacteriol.">
        <title>Complete genome sequence of phototrophic betaproteobacterium Rubrivivax gelatinosus IL144.</title>
        <authorList>
            <person name="Nagashima S."/>
            <person name="Kamimura A."/>
            <person name="Shimizu T."/>
            <person name="Nakamura-isaki S."/>
            <person name="Aono E."/>
            <person name="Sakamoto K."/>
            <person name="Ichikawa N."/>
            <person name="Nakazawa H."/>
            <person name="Sekine M."/>
            <person name="Yamazaki S."/>
            <person name="Fujita N."/>
            <person name="Shimada K."/>
            <person name="Hanada S."/>
            <person name="Nagashima K.V.P."/>
        </authorList>
    </citation>
    <scope>NUCLEOTIDE SEQUENCE [LARGE SCALE GENOMIC DNA]</scope>
    <source>
        <strain evidence="3">NBRC 100245 / IL144</strain>
    </source>
</reference>
<dbReference type="STRING" id="983917.RGE_04440"/>
<dbReference type="EMBL" id="AP012320">
    <property type="protein sequence ID" value="BAL93789.1"/>
    <property type="molecule type" value="Genomic_DNA"/>
</dbReference>
<evidence type="ECO:0000313" key="2">
    <source>
        <dbReference type="EMBL" id="BAL93789.1"/>
    </source>
</evidence>